<dbReference type="SUPFAM" id="SSF48371">
    <property type="entry name" value="ARM repeat"/>
    <property type="match status" value="2"/>
</dbReference>
<dbReference type="Gene3D" id="1.25.10.10">
    <property type="entry name" value="Leucine-rich Repeat Variant"/>
    <property type="match status" value="2"/>
</dbReference>
<dbReference type="GO" id="GO:0043248">
    <property type="term" value="P:proteasome assembly"/>
    <property type="evidence" value="ECO:0007669"/>
    <property type="project" value="InterPro"/>
</dbReference>
<dbReference type="Pfam" id="PF23702">
    <property type="entry name" value="ARM_ECM29"/>
    <property type="match status" value="1"/>
</dbReference>
<feature type="domain" description="Proteasome component Ecm29 N-terminal" evidence="5">
    <location>
        <begin position="156"/>
        <end position="289"/>
    </location>
</feature>
<evidence type="ECO:0000256" key="2">
    <source>
        <dbReference type="ARBA" id="ARBA00022490"/>
    </source>
</evidence>
<organism evidence="8 9">
    <name type="scientific">Eptatretus burgeri</name>
    <name type="common">Inshore hagfish</name>
    <dbReference type="NCBI Taxonomy" id="7764"/>
    <lineage>
        <taxon>Eukaryota</taxon>
        <taxon>Metazoa</taxon>
        <taxon>Chordata</taxon>
        <taxon>Craniata</taxon>
        <taxon>Vertebrata</taxon>
        <taxon>Cyclostomata</taxon>
        <taxon>Myxini</taxon>
        <taxon>Myxiniformes</taxon>
        <taxon>Myxinidae</taxon>
        <taxon>Eptatretinae</taxon>
        <taxon>Eptatretus</taxon>
    </lineage>
</organism>
<feature type="domain" description="Proteasome component Ecm29 N-terminal" evidence="5">
    <location>
        <begin position="8"/>
        <end position="143"/>
    </location>
</feature>
<dbReference type="GO" id="GO:0005737">
    <property type="term" value="C:cytoplasm"/>
    <property type="evidence" value="ECO:0007669"/>
    <property type="project" value="UniProtKB-SubCell"/>
</dbReference>
<dbReference type="Proteomes" id="UP000694388">
    <property type="component" value="Unplaced"/>
</dbReference>
<feature type="domain" description="ECM29 ARM-like repeats" evidence="6">
    <location>
        <begin position="435"/>
        <end position="625"/>
    </location>
</feature>
<comment type="subcellular location">
    <subcellularLocation>
        <location evidence="1">Cytoplasm</location>
    </subcellularLocation>
</comment>
<dbReference type="Pfam" id="PF24492">
    <property type="entry name" value="HEAT_ECM29"/>
    <property type="match status" value="1"/>
</dbReference>
<evidence type="ECO:0000313" key="9">
    <source>
        <dbReference type="Proteomes" id="UP000694388"/>
    </source>
</evidence>
<evidence type="ECO:0000313" key="8">
    <source>
        <dbReference type="Ensembl" id="ENSEBUP00000006168.1"/>
    </source>
</evidence>
<dbReference type="InterPro" id="IPR055444">
    <property type="entry name" value="ARM_ECM29"/>
</dbReference>
<sequence length="1422" mass="157211">RRCIDYQLERVFLHLGLAETDEQLQTVVAKFLPPVLLKLSSSQEGVRKKVMELLVHLNKRIKSRPQVLLPVETLLLLYQDPSATSFVTNFAIIYIKLGFPLASLAGKPLPQQDSLMQLLVPVLNHLKFPADSTRRAAMFGLAERQETNSLCVDPYEDEPQKCKIGVLRLLEQEIFPDSDIIAHLVLASSDGHHSVATAAERELRRKQGLQDSTRDAVISRMFLFQGSPQQDLKREPTSARVKLKIVPHLLRSRHATDIFPAFIQVIFDGLFGNASSPKLRLLTLQFLHHEDPDGRLAIQEALSLMAGAYSSLKGADLKLMEALVEGYIEKPEPQARQVAVKFASRVFSSDHIPSRYLLLLAAGDVKEEVCAEAQQVLRSQSHPEGDRPCKLPPFTDMVFYIKEKATHTSCLITRWCSCVGPSQMVLFLRMCLAHSAGIPPTSQSFAEMRQTAPELGKYLHSLLRSPREAEAMNIYISLLQQLIQAIGGAPVLYCLLEVVAVCPKELTQQFVDKLPWIKGLMHSSRDEMRELAAQLFAVVTTCPCSLSLQSLEVQHGSVLALGYTLSRLLGPRNESGMDTDKTVAPINEETIQSIVTMICKNEGTGLESFSTMLLSMAGCIALGELARSAPLPLPDSGESVSKAEVVQQLLAKLHSGKEQNKVKEKVVQTLGLMPVGDPNFPNCQSLLKGLMDSVEPRQVELQFCIAEALCCASMGIKSSAARDIWMVNEKEYVVPSGVEDEVLWLLQIIFEKYIVSQNPHVRQAACIWLLTLVKQLGDHDSVQSRLQDIQKAFIMMLSETDELTQDLGSKGLGLVYEKGGEADRKALVDSLVETLTTGSRPKRDVTEETQVFPVGLGTTPEGYVGEGNVHGAAFGFATIARQAGEALSPHLPGLVPRLYRYQFDPNPGVRHSMVAIWTALVPEAKKTVEKYLQEILKDLLSNLTSDIWRVRESSCLALNDLLRTHSADLVDRLPDIWKVLFRVRDDIKVKLIYLIIWATYLRQNVLLCENNKMCCFVAGRGQRAVTGVLPCLLDQGITSSVEEIRTLSISTLVKVSKGARQLLRPHISQVVPALLEALAGLEPQVLSYLSLRASQNEQCVQQADHNSLTELIPRLADLLRRGVGLGTKVSEHSLMPHIRCFLSFQFCTGKLMSALVSGLTDRNTTIQRAYATALAHLVKVAHDSSTEKLLKKLTDWYLDKEDATLHCACALTMHSISQHYPDALHRHGAIALPLAFLGMNEASVEEKEPGSNSALWSTVWDDNVPGNAGGVRLYLDELLALSQKALQSRSWNLKAQGAAVMAATVKLQGASLRPAQLGLILGFLLQGLPGRIWTGKVSYDLVQPSLPELLDALEAECRRENVRYRMAALTCFSEVLQATGQDRFSELAELLFPLVSQVLPQCTFIFTTPSQLDPVFLVAADV</sequence>
<reference evidence="8" key="2">
    <citation type="submission" date="2025-09" db="UniProtKB">
        <authorList>
            <consortium name="Ensembl"/>
        </authorList>
    </citation>
    <scope>IDENTIFICATION</scope>
</reference>
<reference evidence="8" key="1">
    <citation type="submission" date="2025-08" db="UniProtKB">
        <authorList>
            <consortium name="Ensembl"/>
        </authorList>
    </citation>
    <scope>IDENTIFICATION</scope>
</reference>
<proteinExistence type="predicted"/>
<accession>A0A8C4NDS0</accession>
<keyword evidence="3" id="KW-0677">Repeat</keyword>
<dbReference type="GO" id="GO:0060090">
    <property type="term" value="F:molecular adaptor activity"/>
    <property type="evidence" value="ECO:0007669"/>
    <property type="project" value="InterPro"/>
</dbReference>
<dbReference type="Ensembl" id="ENSEBUT00000006618.1">
    <property type="protein sequence ID" value="ENSEBUP00000006168.1"/>
    <property type="gene ID" value="ENSEBUG00000004043.1"/>
</dbReference>
<keyword evidence="9" id="KW-1185">Reference proteome</keyword>
<dbReference type="GO" id="GO:0000502">
    <property type="term" value="C:proteasome complex"/>
    <property type="evidence" value="ECO:0007669"/>
    <property type="project" value="UniProtKB-KW"/>
</dbReference>
<dbReference type="GeneTree" id="ENSGT00940000153612"/>
<keyword evidence="2" id="KW-0963">Cytoplasm</keyword>
<dbReference type="GO" id="GO:0005634">
    <property type="term" value="C:nucleus"/>
    <property type="evidence" value="ECO:0007669"/>
    <property type="project" value="TreeGrafter"/>
</dbReference>
<dbReference type="InterPro" id="IPR024372">
    <property type="entry name" value="Ecm29_N"/>
</dbReference>
<evidence type="ECO:0000259" key="6">
    <source>
        <dbReference type="Pfam" id="PF23702"/>
    </source>
</evidence>
<name>A0A8C4NDS0_EPTBU</name>
<dbReference type="InterPro" id="IPR011989">
    <property type="entry name" value="ARM-like"/>
</dbReference>
<dbReference type="InterPro" id="IPR016024">
    <property type="entry name" value="ARM-type_fold"/>
</dbReference>
<feature type="domain" description="Proteasome adapter and scaffold protein ECM29 HEAT-repeat" evidence="7">
    <location>
        <begin position="1097"/>
        <end position="1198"/>
    </location>
</feature>
<evidence type="ECO:0000259" key="5">
    <source>
        <dbReference type="Pfam" id="PF13001"/>
    </source>
</evidence>
<keyword evidence="4" id="KW-0647">Proteasome</keyword>
<dbReference type="OMA" id="CRIKDIE"/>
<evidence type="ECO:0000256" key="4">
    <source>
        <dbReference type="ARBA" id="ARBA00022942"/>
    </source>
</evidence>
<dbReference type="PANTHER" id="PTHR23346:SF19">
    <property type="entry name" value="PROTEASOME ADAPTER AND SCAFFOLD PROTEIN ECM29"/>
    <property type="match status" value="1"/>
</dbReference>
<dbReference type="InterPro" id="IPR055443">
    <property type="entry name" value="HEAT_ECM29"/>
</dbReference>
<dbReference type="GO" id="GO:0036503">
    <property type="term" value="P:ERAD pathway"/>
    <property type="evidence" value="ECO:0007669"/>
    <property type="project" value="TreeGrafter"/>
</dbReference>
<dbReference type="Pfam" id="PF13001">
    <property type="entry name" value="ECM29_N"/>
    <property type="match status" value="2"/>
</dbReference>
<dbReference type="PANTHER" id="PTHR23346">
    <property type="entry name" value="TRANSLATIONAL ACTIVATOR GCN1-RELATED"/>
    <property type="match status" value="1"/>
</dbReference>
<evidence type="ECO:0000256" key="1">
    <source>
        <dbReference type="ARBA" id="ARBA00004496"/>
    </source>
</evidence>
<protein>
    <submittedName>
        <fullName evidence="8">Ecm29 proteasome adaptor and scaffold</fullName>
    </submittedName>
</protein>
<evidence type="ECO:0000259" key="7">
    <source>
        <dbReference type="Pfam" id="PF24492"/>
    </source>
</evidence>
<evidence type="ECO:0000256" key="3">
    <source>
        <dbReference type="ARBA" id="ARBA00022737"/>
    </source>
</evidence>